<dbReference type="SUPFAM" id="SSF56925">
    <property type="entry name" value="OMPA-like"/>
    <property type="match status" value="1"/>
</dbReference>
<evidence type="ECO:0000259" key="2">
    <source>
        <dbReference type="Pfam" id="PF13568"/>
    </source>
</evidence>
<dbReference type="InterPro" id="IPR011250">
    <property type="entry name" value="OMP/PagP_B-barrel"/>
</dbReference>
<feature type="signal peptide" evidence="1">
    <location>
        <begin position="1"/>
        <end position="23"/>
    </location>
</feature>
<dbReference type="InterPro" id="IPR025665">
    <property type="entry name" value="Beta-barrel_OMP_2"/>
</dbReference>
<dbReference type="RefSeq" id="WP_311591768.1">
    <property type="nucleotide sequence ID" value="NZ_JAVRHV010000001.1"/>
</dbReference>
<evidence type="ECO:0000256" key="1">
    <source>
        <dbReference type="SAM" id="SignalP"/>
    </source>
</evidence>
<accession>A0ABU2Y196</accession>
<evidence type="ECO:0000313" key="3">
    <source>
        <dbReference type="EMBL" id="MDT0551947.1"/>
    </source>
</evidence>
<dbReference type="EMBL" id="JAVRHV010000001">
    <property type="protein sequence ID" value="MDT0551947.1"/>
    <property type="molecule type" value="Genomic_DNA"/>
</dbReference>
<gene>
    <name evidence="3" type="ORF">RM519_01695</name>
</gene>
<organism evidence="3 4">
    <name type="scientific">Urechidicola vernalis</name>
    <dbReference type="NCBI Taxonomy" id="3075600"/>
    <lineage>
        <taxon>Bacteria</taxon>
        <taxon>Pseudomonadati</taxon>
        <taxon>Bacteroidota</taxon>
        <taxon>Flavobacteriia</taxon>
        <taxon>Flavobacteriales</taxon>
        <taxon>Flavobacteriaceae</taxon>
        <taxon>Urechidicola</taxon>
    </lineage>
</organism>
<dbReference type="Pfam" id="PF13568">
    <property type="entry name" value="OMP_b-brl_2"/>
    <property type="match status" value="1"/>
</dbReference>
<keyword evidence="4" id="KW-1185">Reference proteome</keyword>
<proteinExistence type="predicted"/>
<reference evidence="3 4" key="1">
    <citation type="submission" date="2023-09" db="EMBL/GenBank/DDBJ databases">
        <authorList>
            <person name="Rey-Velasco X."/>
        </authorList>
    </citation>
    <scope>NUCLEOTIDE SEQUENCE [LARGE SCALE GENOMIC DNA]</scope>
    <source>
        <strain evidence="3 4">P050</strain>
    </source>
</reference>
<protein>
    <submittedName>
        <fullName evidence="3">Porin family protein</fullName>
    </submittedName>
</protein>
<evidence type="ECO:0000313" key="4">
    <source>
        <dbReference type="Proteomes" id="UP001252186"/>
    </source>
</evidence>
<keyword evidence="1" id="KW-0732">Signal</keyword>
<feature type="chain" id="PRO_5045764016" evidence="1">
    <location>
        <begin position="24"/>
        <end position="289"/>
    </location>
</feature>
<feature type="domain" description="Outer membrane protein beta-barrel" evidence="2">
    <location>
        <begin position="22"/>
        <end position="263"/>
    </location>
</feature>
<dbReference type="Proteomes" id="UP001252186">
    <property type="component" value="Unassembled WGS sequence"/>
</dbReference>
<name>A0ABU2Y196_9FLAO</name>
<sequence length="289" mass="31666">MMKRSLLKSIAIACLLYAPFTFSQNSDIDETEKKPIKVGVKAGFSLGNLTDGNDNIYTKEYESKSGMDVGVQVTFSINDLISIQTEINYTDRGGTRKGMQPAPSDELSGMLNQFLPLIGMPLVTDQNPLYADFDSEFDIDYIEVPVLVQFGWGDDLRFHIEAGPYIGYMLCATQKTMGNSEFYYDEAGTNEVVVPNPYFDPTNPANGPQFVPIGAQDLTADTDITDDLRTINFGGIIGLGLSKNISDKSSLFLNARGSYGFTAIQFDETFGQSHIGGVVFSLGYAYALD</sequence>
<comment type="caution">
    <text evidence="3">The sequence shown here is derived from an EMBL/GenBank/DDBJ whole genome shotgun (WGS) entry which is preliminary data.</text>
</comment>